<keyword evidence="1" id="KW-0472">Membrane</keyword>
<keyword evidence="3" id="KW-1185">Reference proteome</keyword>
<name>A0A9W6FSM3_9BACT</name>
<protein>
    <recommendedName>
        <fullName evidence="4">DUF3789 domain-containing protein</fullName>
    </recommendedName>
</protein>
<keyword evidence="1" id="KW-1133">Transmembrane helix</keyword>
<evidence type="ECO:0000256" key="1">
    <source>
        <dbReference type="SAM" id="Phobius"/>
    </source>
</evidence>
<organism evidence="2 3">
    <name type="scientific">Desulforhabdus amnigena</name>
    <dbReference type="NCBI Taxonomy" id="40218"/>
    <lineage>
        <taxon>Bacteria</taxon>
        <taxon>Pseudomonadati</taxon>
        <taxon>Thermodesulfobacteriota</taxon>
        <taxon>Syntrophobacteria</taxon>
        <taxon>Syntrophobacterales</taxon>
        <taxon>Syntrophobacteraceae</taxon>
        <taxon>Desulforhabdus</taxon>
    </lineage>
</organism>
<evidence type="ECO:0000313" key="2">
    <source>
        <dbReference type="EMBL" id="GLI34203.1"/>
    </source>
</evidence>
<keyword evidence="1" id="KW-0812">Transmembrane</keyword>
<reference evidence="2" key="1">
    <citation type="submission" date="2022-12" db="EMBL/GenBank/DDBJ databases">
        <title>Reference genome sequencing for broad-spectrum identification of bacterial and archaeal isolates by mass spectrometry.</title>
        <authorList>
            <person name="Sekiguchi Y."/>
            <person name="Tourlousse D.M."/>
        </authorList>
    </citation>
    <scope>NUCLEOTIDE SEQUENCE</scope>
    <source>
        <strain evidence="2">ASRB1</strain>
    </source>
</reference>
<gene>
    <name evidence="2" type="ORF">DAMNIGENAA_16360</name>
</gene>
<accession>A0A9W6FSM3</accession>
<dbReference type="Proteomes" id="UP001144372">
    <property type="component" value="Unassembled WGS sequence"/>
</dbReference>
<evidence type="ECO:0008006" key="4">
    <source>
        <dbReference type="Google" id="ProtNLM"/>
    </source>
</evidence>
<proteinExistence type="predicted"/>
<sequence length="50" mass="5224">MAWLAFEIGLFFGICFGVLIGVLLKQEDAGGDAESSEAGSLAVQAFDLSE</sequence>
<comment type="caution">
    <text evidence="2">The sequence shown here is derived from an EMBL/GenBank/DDBJ whole genome shotgun (WGS) entry which is preliminary data.</text>
</comment>
<feature type="transmembrane region" description="Helical" evidence="1">
    <location>
        <begin position="6"/>
        <end position="24"/>
    </location>
</feature>
<dbReference type="EMBL" id="BSDR01000001">
    <property type="protein sequence ID" value="GLI34203.1"/>
    <property type="molecule type" value="Genomic_DNA"/>
</dbReference>
<dbReference type="RefSeq" id="WP_281793464.1">
    <property type="nucleotide sequence ID" value="NZ_BSDR01000001.1"/>
</dbReference>
<evidence type="ECO:0000313" key="3">
    <source>
        <dbReference type="Proteomes" id="UP001144372"/>
    </source>
</evidence>
<dbReference type="AlphaFoldDB" id="A0A9W6FSM3"/>